<dbReference type="AlphaFoldDB" id="A0AA86QWS7"/>
<gene>
    <name evidence="2" type="ORF">HINF_LOCUS50302</name>
    <name evidence="1" type="ORF">HINF_LOCUS55176</name>
</gene>
<evidence type="ECO:0000313" key="1">
    <source>
        <dbReference type="EMBL" id="CAI9967531.1"/>
    </source>
</evidence>
<dbReference type="EMBL" id="CAXDID020000240">
    <property type="protein sequence ID" value="CAL6062674.1"/>
    <property type="molecule type" value="Genomic_DNA"/>
</dbReference>
<organism evidence="1">
    <name type="scientific">Hexamita inflata</name>
    <dbReference type="NCBI Taxonomy" id="28002"/>
    <lineage>
        <taxon>Eukaryota</taxon>
        <taxon>Metamonada</taxon>
        <taxon>Diplomonadida</taxon>
        <taxon>Hexamitidae</taxon>
        <taxon>Hexamitinae</taxon>
        <taxon>Hexamita</taxon>
    </lineage>
</organism>
<dbReference type="EMBL" id="CATOUU010001024">
    <property type="protein sequence ID" value="CAI9967531.1"/>
    <property type="molecule type" value="Genomic_DNA"/>
</dbReference>
<sequence length="148" mass="17483">MVASQSFRQYFLQRKIIVSILDMVVFIGRIIRICLMSFGVVKFKQLYYCKYICVKFQIQYLVKLIERIKKITNLYILRFDETSSSLIRVSTFKTAQPVIFAQNAENHRAYIVRIFLLQRASACRITTLLKTSSSPTYPIQFQLYLIKE</sequence>
<keyword evidence="3" id="KW-1185">Reference proteome</keyword>
<evidence type="ECO:0000313" key="3">
    <source>
        <dbReference type="Proteomes" id="UP001642409"/>
    </source>
</evidence>
<protein>
    <submittedName>
        <fullName evidence="2">Hypothetical_protein</fullName>
    </submittedName>
</protein>
<proteinExistence type="predicted"/>
<name>A0AA86QWS7_9EUKA</name>
<reference evidence="2 3" key="2">
    <citation type="submission" date="2024-07" db="EMBL/GenBank/DDBJ databases">
        <authorList>
            <person name="Akdeniz Z."/>
        </authorList>
    </citation>
    <scope>NUCLEOTIDE SEQUENCE [LARGE SCALE GENOMIC DNA]</scope>
</reference>
<comment type="caution">
    <text evidence="1">The sequence shown here is derived from an EMBL/GenBank/DDBJ whole genome shotgun (WGS) entry which is preliminary data.</text>
</comment>
<accession>A0AA86QWS7</accession>
<evidence type="ECO:0000313" key="2">
    <source>
        <dbReference type="EMBL" id="CAL6062674.1"/>
    </source>
</evidence>
<reference evidence="1" key="1">
    <citation type="submission" date="2023-06" db="EMBL/GenBank/DDBJ databases">
        <authorList>
            <person name="Kurt Z."/>
        </authorList>
    </citation>
    <scope>NUCLEOTIDE SEQUENCE</scope>
</reference>
<dbReference type="Proteomes" id="UP001642409">
    <property type="component" value="Unassembled WGS sequence"/>
</dbReference>